<dbReference type="SUPFAM" id="SSF56112">
    <property type="entry name" value="Protein kinase-like (PK-like)"/>
    <property type="match status" value="1"/>
</dbReference>
<dbReference type="InterPro" id="IPR002938">
    <property type="entry name" value="FAD-bd"/>
</dbReference>
<accession>A0A804Q9E8</accession>
<dbReference type="Pfam" id="PF01494">
    <property type="entry name" value="FAD_binding_3"/>
    <property type="match status" value="1"/>
</dbReference>
<dbReference type="GO" id="GO:0004672">
    <property type="term" value="F:protein kinase activity"/>
    <property type="evidence" value="ECO:0007669"/>
    <property type="project" value="InterPro"/>
</dbReference>
<dbReference type="InParanoid" id="A0A804Q9E8"/>
<proteinExistence type="predicted"/>
<dbReference type="Gene3D" id="1.10.510.10">
    <property type="entry name" value="Transferase(Phosphotransferase) domain 1"/>
    <property type="match status" value="1"/>
</dbReference>
<dbReference type="PANTHER" id="PTHR42685">
    <property type="entry name" value="GERANYLGERANYL DIPHOSPHATE REDUCTASE"/>
    <property type="match status" value="1"/>
</dbReference>
<evidence type="ECO:0000313" key="3">
    <source>
        <dbReference type="Proteomes" id="UP000007305"/>
    </source>
</evidence>
<dbReference type="Gene3D" id="3.50.50.60">
    <property type="entry name" value="FAD/NAD(P)-binding domain"/>
    <property type="match status" value="1"/>
</dbReference>
<sequence length="216" mass="22418">MGYMDPECMVTGRANAESDVYSFGVVLLEIACGRRPLVPRHGVGMGARIIISCSATTTSSSSSARTLRVAVVGVGPAGASAAEALASAGARTFLLERSPAGAKPYGGAIPLCMLDEFTIPRDLIDRRITRMRVLDSFLRRRAVEAGAELVPGLVTSLSLPVGPADPNLVHYISSSPEGVRAGWSVLEVDAIVGANGANSRVAREVGAGDYTTAIAF</sequence>
<dbReference type="InterPro" id="IPR050407">
    <property type="entry name" value="Geranylgeranyl_reductase"/>
</dbReference>
<dbReference type="Gramene" id="Zm00001eb309800_T001">
    <property type="protein sequence ID" value="Zm00001eb309800_P001"/>
    <property type="gene ID" value="Zm00001eb309800"/>
</dbReference>
<dbReference type="EnsemblPlants" id="Zm00001eb309800_T001">
    <property type="protein sequence ID" value="Zm00001eb309800_P001"/>
    <property type="gene ID" value="Zm00001eb309800"/>
</dbReference>
<dbReference type="Pfam" id="PF07714">
    <property type="entry name" value="PK_Tyr_Ser-Thr"/>
    <property type="match status" value="1"/>
</dbReference>
<reference evidence="2" key="3">
    <citation type="submission" date="2021-05" db="UniProtKB">
        <authorList>
            <consortium name="EnsemblPlants"/>
        </authorList>
    </citation>
    <scope>IDENTIFICATION</scope>
    <source>
        <strain evidence="2">cv. B73</strain>
    </source>
</reference>
<reference evidence="3" key="1">
    <citation type="submission" date="2015-12" db="EMBL/GenBank/DDBJ databases">
        <title>Update maize B73 reference genome by single molecule sequencing technologies.</title>
        <authorList>
            <consortium name="Maize Genome Sequencing Project"/>
            <person name="Ware D."/>
        </authorList>
    </citation>
    <scope>NUCLEOTIDE SEQUENCE [LARGE SCALE GENOMIC DNA]</scope>
    <source>
        <strain evidence="3">cv. B73</strain>
    </source>
</reference>
<dbReference type="Proteomes" id="UP000007305">
    <property type="component" value="Chromosome 7"/>
</dbReference>
<keyword evidence="3" id="KW-1185">Reference proteome</keyword>
<dbReference type="SUPFAM" id="SSF51905">
    <property type="entry name" value="FAD/NAD(P)-binding domain"/>
    <property type="match status" value="1"/>
</dbReference>
<evidence type="ECO:0000313" key="2">
    <source>
        <dbReference type="EnsemblPlants" id="Zm00001eb309800_P001"/>
    </source>
</evidence>
<name>A0A804Q9E8_MAIZE</name>
<dbReference type="InterPro" id="IPR036188">
    <property type="entry name" value="FAD/NAD-bd_sf"/>
</dbReference>
<feature type="domain" description="Protein kinase" evidence="1">
    <location>
        <begin position="1"/>
        <end position="94"/>
    </location>
</feature>
<dbReference type="PROSITE" id="PS50011">
    <property type="entry name" value="PROTEIN_KINASE_DOM"/>
    <property type="match status" value="1"/>
</dbReference>
<organism evidence="2 3">
    <name type="scientific">Zea mays</name>
    <name type="common">Maize</name>
    <dbReference type="NCBI Taxonomy" id="4577"/>
    <lineage>
        <taxon>Eukaryota</taxon>
        <taxon>Viridiplantae</taxon>
        <taxon>Streptophyta</taxon>
        <taxon>Embryophyta</taxon>
        <taxon>Tracheophyta</taxon>
        <taxon>Spermatophyta</taxon>
        <taxon>Magnoliopsida</taxon>
        <taxon>Liliopsida</taxon>
        <taxon>Poales</taxon>
        <taxon>Poaceae</taxon>
        <taxon>PACMAD clade</taxon>
        <taxon>Panicoideae</taxon>
        <taxon>Andropogonodae</taxon>
        <taxon>Andropogoneae</taxon>
        <taxon>Tripsacinae</taxon>
        <taxon>Zea</taxon>
    </lineage>
</organism>
<dbReference type="PANTHER" id="PTHR42685:SF13">
    <property type="entry name" value="GERANYLGERANYL DIPHOSPHATE REDUCTASE"/>
    <property type="match status" value="1"/>
</dbReference>
<dbReference type="InterPro" id="IPR001245">
    <property type="entry name" value="Ser-Thr/Tyr_kinase_cat_dom"/>
</dbReference>
<dbReference type="InterPro" id="IPR000719">
    <property type="entry name" value="Prot_kinase_dom"/>
</dbReference>
<dbReference type="GO" id="GO:0071949">
    <property type="term" value="F:FAD binding"/>
    <property type="evidence" value="ECO:0007669"/>
    <property type="project" value="InterPro"/>
</dbReference>
<dbReference type="GO" id="GO:0005524">
    <property type="term" value="F:ATP binding"/>
    <property type="evidence" value="ECO:0007669"/>
    <property type="project" value="InterPro"/>
</dbReference>
<reference evidence="2" key="2">
    <citation type="submission" date="2019-07" db="EMBL/GenBank/DDBJ databases">
        <authorList>
            <person name="Seetharam A."/>
            <person name="Woodhouse M."/>
            <person name="Cannon E."/>
        </authorList>
    </citation>
    <scope>NUCLEOTIDE SEQUENCE [LARGE SCALE GENOMIC DNA]</scope>
    <source>
        <strain evidence="2">cv. B73</strain>
    </source>
</reference>
<evidence type="ECO:0000259" key="1">
    <source>
        <dbReference type="PROSITE" id="PS50011"/>
    </source>
</evidence>
<dbReference type="InterPro" id="IPR011009">
    <property type="entry name" value="Kinase-like_dom_sf"/>
</dbReference>
<protein>
    <recommendedName>
        <fullName evidence="1">Protein kinase domain-containing protein</fullName>
    </recommendedName>
</protein>
<dbReference type="AlphaFoldDB" id="A0A804Q9E8"/>